<dbReference type="EMBL" id="HG994580">
    <property type="protein sequence ID" value="CAF2752150.1"/>
    <property type="molecule type" value="Genomic_DNA"/>
</dbReference>
<feature type="compositionally biased region" description="Low complexity" evidence="1">
    <location>
        <begin position="68"/>
        <end position="83"/>
    </location>
</feature>
<accession>A0A0K2VBB0</accession>
<reference evidence="3" key="1">
    <citation type="submission" date="2014-05" db="EMBL/GenBank/DDBJ databases">
        <authorList>
            <person name="Chronopoulou M."/>
        </authorList>
    </citation>
    <scope>NUCLEOTIDE SEQUENCE</scope>
    <source>
        <tissue evidence="3">Whole organism</tissue>
    </source>
</reference>
<evidence type="ECO:0000313" key="4">
    <source>
        <dbReference type="Proteomes" id="UP000675881"/>
    </source>
</evidence>
<name>A0A0K2VBB0_LEPSM</name>
<proteinExistence type="predicted"/>
<evidence type="ECO:0000256" key="1">
    <source>
        <dbReference type="SAM" id="MobiDB-lite"/>
    </source>
</evidence>
<organism evidence="3">
    <name type="scientific">Lepeophtheirus salmonis</name>
    <name type="common">Salmon louse</name>
    <name type="synonym">Caligus salmonis</name>
    <dbReference type="NCBI Taxonomy" id="72036"/>
    <lineage>
        <taxon>Eukaryota</taxon>
        <taxon>Metazoa</taxon>
        <taxon>Ecdysozoa</taxon>
        <taxon>Arthropoda</taxon>
        <taxon>Crustacea</taxon>
        <taxon>Multicrustacea</taxon>
        <taxon>Hexanauplia</taxon>
        <taxon>Copepoda</taxon>
        <taxon>Siphonostomatoida</taxon>
        <taxon>Caligidae</taxon>
        <taxon>Lepeophtheirus</taxon>
    </lineage>
</organism>
<dbReference type="Proteomes" id="UP000675881">
    <property type="component" value="Chromosome 1"/>
</dbReference>
<evidence type="ECO:0000313" key="3">
    <source>
        <dbReference type="EMBL" id="CDW47457.1"/>
    </source>
</evidence>
<reference evidence="2" key="2">
    <citation type="submission" date="2021-02" db="EMBL/GenBank/DDBJ databases">
        <authorList>
            <person name="Bekaert M."/>
        </authorList>
    </citation>
    <scope>NUCLEOTIDE SEQUENCE</scope>
    <source>
        <strain evidence="2">IoA-00</strain>
    </source>
</reference>
<evidence type="ECO:0000313" key="2">
    <source>
        <dbReference type="EMBL" id="CAF2752150.1"/>
    </source>
</evidence>
<gene>
    <name evidence="2" type="ORF">LSAA_1655</name>
</gene>
<feature type="region of interest" description="Disordered" evidence="1">
    <location>
        <begin position="59"/>
        <end position="101"/>
    </location>
</feature>
<sequence length="126" mass="14245">MQDIASFGDDWLQDIINSIDFKNYKFVSSNDKVEDDFEDFLQVFLREVSRYEEEPKVPILQKNHPGASSSIIFPSNPSIYSKSSSKKSLGRRQSSGSSRFLIRSSGPIYSKRTPKLLTSVAIQTST</sequence>
<feature type="compositionally biased region" description="Low complexity" evidence="1">
    <location>
        <begin position="91"/>
        <end position="101"/>
    </location>
</feature>
<protein>
    <submittedName>
        <fullName evidence="2">(salmon louse) hypothetical protein</fullName>
    </submittedName>
</protein>
<dbReference type="EMBL" id="HACA01030096">
    <property type="protein sequence ID" value="CDW47457.1"/>
    <property type="molecule type" value="Transcribed_RNA"/>
</dbReference>
<keyword evidence="4" id="KW-1185">Reference proteome</keyword>
<dbReference type="AlphaFoldDB" id="A0A0K2VBB0"/>